<dbReference type="GO" id="GO:0012505">
    <property type="term" value="C:endomembrane system"/>
    <property type="evidence" value="ECO:0007669"/>
    <property type="project" value="UniProtKB-SubCell"/>
</dbReference>
<evidence type="ECO:0000256" key="1">
    <source>
        <dbReference type="ARBA" id="ARBA00004127"/>
    </source>
</evidence>
<keyword evidence="3" id="KW-0813">Transport</keyword>
<evidence type="ECO:0000256" key="11">
    <source>
        <dbReference type="SAM" id="MobiDB-lite"/>
    </source>
</evidence>
<evidence type="ECO:0000256" key="4">
    <source>
        <dbReference type="ARBA" id="ARBA00022449"/>
    </source>
</evidence>
<evidence type="ECO:0000256" key="9">
    <source>
        <dbReference type="ARBA" id="ARBA00023065"/>
    </source>
</evidence>
<feature type="domain" description="RCK N-terminal" evidence="13">
    <location>
        <begin position="403"/>
        <end position="519"/>
    </location>
</feature>
<dbReference type="PANTHER" id="PTHR46157:SF8">
    <property type="entry name" value="GLUTATHIONE-REGULATED POTASSIUM-EFFLUX SYSTEM PROTEIN"/>
    <property type="match status" value="1"/>
</dbReference>
<reference evidence="14 15" key="1">
    <citation type="submission" date="2018-09" db="EMBL/GenBank/DDBJ databases">
        <title>Marinorhizobium profundi gen. nov., sp. nov., isolated from a deep-sea sediment sample from the New Britain Trench and proposal of Marinorhizobiaceae fam. nov. in the order Rhizobiales of the class Alphaproteobacteria.</title>
        <authorList>
            <person name="Cao J."/>
        </authorList>
    </citation>
    <scope>NUCLEOTIDE SEQUENCE [LARGE SCALE GENOMIC DNA]</scope>
    <source>
        <strain evidence="14 15">WS11</strain>
    </source>
</reference>
<keyword evidence="6 12" id="KW-0812">Transmembrane</keyword>
<dbReference type="RefSeq" id="WP_126008717.1">
    <property type="nucleotide sequence ID" value="NZ_CP032509.1"/>
</dbReference>
<feature type="region of interest" description="Disordered" evidence="11">
    <location>
        <begin position="575"/>
        <end position="613"/>
    </location>
</feature>
<dbReference type="OrthoDB" id="9781411at2"/>
<feature type="transmembrane region" description="Helical" evidence="12">
    <location>
        <begin position="299"/>
        <end position="322"/>
    </location>
</feature>
<feature type="transmembrane region" description="Helical" evidence="12">
    <location>
        <begin position="118"/>
        <end position="136"/>
    </location>
</feature>
<dbReference type="FunFam" id="3.40.50.720:FF:000036">
    <property type="entry name" value="Glutathione-regulated potassium-efflux system protein KefB"/>
    <property type="match status" value="1"/>
</dbReference>
<feature type="transmembrane region" description="Helical" evidence="12">
    <location>
        <begin position="59"/>
        <end position="78"/>
    </location>
</feature>
<dbReference type="PANTHER" id="PTHR46157">
    <property type="entry name" value="K(+) EFFLUX ANTIPORTER 3, CHLOROPLASTIC"/>
    <property type="match status" value="1"/>
</dbReference>
<comment type="similarity">
    <text evidence="2">Belongs to the monovalent cation:proton antiporter 2 (CPA2) transporter (TC 2.A.37) family.</text>
</comment>
<dbReference type="InterPro" id="IPR004771">
    <property type="entry name" value="K/H_exchanger"/>
</dbReference>
<comment type="subcellular location">
    <subcellularLocation>
        <location evidence="1">Endomembrane system</location>
        <topology evidence="1">Multi-pass membrane protein</topology>
    </subcellularLocation>
</comment>
<evidence type="ECO:0000256" key="10">
    <source>
        <dbReference type="ARBA" id="ARBA00023136"/>
    </source>
</evidence>
<evidence type="ECO:0000256" key="5">
    <source>
        <dbReference type="ARBA" id="ARBA00022538"/>
    </source>
</evidence>
<keyword evidence="10 12" id="KW-0472">Membrane</keyword>
<evidence type="ECO:0000256" key="2">
    <source>
        <dbReference type="ARBA" id="ARBA00005551"/>
    </source>
</evidence>
<keyword evidence="9" id="KW-0406">Ion transport</keyword>
<keyword evidence="5" id="KW-0633">Potassium transport</keyword>
<feature type="transmembrane region" description="Helical" evidence="12">
    <location>
        <begin position="273"/>
        <end position="293"/>
    </location>
</feature>
<feature type="transmembrane region" description="Helical" evidence="12">
    <location>
        <begin position="35"/>
        <end position="53"/>
    </location>
</feature>
<dbReference type="GO" id="GO:0008324">
    <property type="term" value="F:monoatomic cation transmembrane transporter activity"/>
    <property type="evidence" value="ECO:0007669"/>
    <property type="project" value="InterPro"/>
</dbReference>
<feature type="compositionally biased region" description="Basic and acidic residues" evidence="11">
    <location>
        <begin position="604"/>
        <end position="613"/>
    </location>
</feature>
<name>A0A3Q8XMH1_9HYPH</name>
<evidence type="ECO:0000259" key="13">
    <source>
        <dbReference type="PROSITE" id="PS51201"/>
    </source>
</evidence>
<keyword evidence="4" id="KW-0050">Antiport</keyword>
<feature type="transmembrane region" description="Helical" evidence="12">
    <location>
        <begin position="189"/>
        <end position="207"/>
    </location>
</feature>
<feature type="transmembrane region" description="Helical" evidence="12">
    <location>
        <begin position="362"/>
        <end position="382"/>
    </location>
</feature>
<evidence type="ECO:0000256" key="8">
    <source>
        <dbReference type="ARBA" id="ARBA00022989"/>
    </source>
</evidence>
<dbReference type="Gene3D" id="3.40.50.720">
    <property type="entry name" value="NAD(P)-binding Rossmann-like Domain"/>
    <property type="match status" value="1"/>
</dbReference>
<evidence type="ECO:0000313" key="14">
    <source>
        <dbReference type="EMBL" id="AZN70946.1"/>
    </source>
</evidence>
<sequence>MAVEGSGSDLAQVVVLLSAGVLAVPIFKRLGLGSVLGYFTAGLIIGPFGLGFFSDPEAILHIAELGVVMFLFVIGLEMQPSRLWNLRREIFGLGLSQVFFCAFLLTLIGVYLLDLSPVIAFVAASGFVLSSTAVVMQMLDERGETSTTEGQQAVSILLLEDLMIVPLLAIVTFLAPGESATLTERLVDIAIAIGAVAALILAGRFLLNPFFSILAAARAREVMTAAALLVVLGSALLMDVGGLSMAMGAFLAGVLLSESTFRHQLEADVEPFRGILLGLFFLAVGMSLDLSVIGAEWQMILLAVAAFMVTKAIGIYVIARIFGTANRAAITRVALFAQGGEFAFVLYAAALAGGIFDARTNAIFSAVIILSMALTPLIGIALQRLMPRAPTDLDGIDKADGLEGNVLMIGFGRFAQVASQGLLARGFDVSIIENDVEMIRAAADFGFKVYYGDGTRLDTLHASGAREAEAILVCVDDRAAADRIVELVKHEFPLAKLFVRAFDRGHALDLIAKGVDYQIRETFESAMRFGEAAMIELGVSVEDAQAISADVRRRDEARFELQIVGDIYSGSDLMRGNMPKPTPLTTPRRAGKVYGADTLGESATSDRDNERIE</sequence>
<feature type="transmembrane region" description="Helical" evidence="12">
    <location>
        <begin position="334"/>
        <end position="356"/>
    </location>
</feature>
<evidence type="ECO:0000313" key="15">
    <source>
        <dbReference type="Proteomes" id="UP000268192"/>
    </source>
</evidence>
<dbReference type="KEGG" id="abaw:D5400_06345"/>
<dbReference type="NCBIfam" id="TIGR00932">
    <property type="entry name" value="2a37"/>
    <property type="match status" value="1"/>
</dbReference>
<dbReference type="InterPro" id="IPR038770">
    <property type="entry name" value="Na+/solute_symporter_sf"/>
</dbReference>
<dbReference type="GO" id="GO:0006813">
    <property type="term" value="P:potassium ion transport"/>
    <property type="evidence" value="ECO:0007669"/>
    <property type="project" value="UniProtKB-KW"/>
</dbReference>
<evidence type="ECO:0000256" key="6">
    <source>
        <dbReference type="ARBA" id="ARBA00022692"/>
    </source>
</evidence>
<dbReference type="EMBL" id="CP032509">
    <property type="protein sequence ID" value="AZN70946.1"/>
    <property type="molecule type" value="Genomic_DNA"/>
</dbReference>
<feature type="transmembrane region" description="Helical" evidence="12">
    <location>
        <begin position="12"/>
        <end position="28"/>
    </location>
</feature>
<protein>
    <submittedName>
        <fullName evidence="14">Potassium transporter</fullName>
    </submittedName>
</protein>
<dbReference type="InterPro" id="IPR003148">
    <property type="entry name" value="RCK_N"/>
</dbReference>
<dbReference type="AlphaFoldDB" id="A0A3Q8XMH1"/>
<proteinExistence type="inferred from homology"/>
<dbReference type="SUPFAM" id="SSF51735">
    <property type="entry name" value="NAD(P)-binding Rossmann-fold domains"/>
    <property type="match status" value="1"/>
</dbReference>
<keyword evidence="15" id="KW-1185">Reference proteome</keyword>
<evidence type="ECO:0000256" key="3">
    <source>
        <dbReference type="ARBA" id="ARBA00022448"/>
    </source>
</evidence>
<feature type="transmembrane region" description="Helical" evidence="12">
    <location>
        <begin position="157"/>
        <end position="177"/>
    </location>
</feature>
<dbReference type="Pfam" id="PF02254">
    <property type="entry name" value="TrkA_N"/>
    <property type="match status" value="1"/>
</dbReference>
<feature type="transmembrane region" description="Helical" evidence="12">
    <location>
        <begin position="90"/>
        <end position="112"/>
    </location>
</feature>
<organism evidence="14 15">
    <name type="scientific">Georhizobium profundi</name>
    <dbReference type="NCBI Taxonomy" id="2341112"/>
    <lineage>
        <taxon>Bacteria</taxon>
        <taxon>Pseudomonadati</taxon>
        <taxon>Pseudomonadota</taxon>
        <taxon>Alphaproteobacteria</taxon>
        <taxon>Hyphomicrobiales</taxon>
        <taxon>Rhizobiaceae</taxon>
        <taxon>Georhizobium</taxon>
    </lineage>
</organism>
<dbReference type="PROSITE" id="PS51201">
    <property type="entry name" value="RCK_N"/>
    <property type="match status" value="1"/>
</dbReference>
<dbReference type="GO" id="GO:1902600">
    <property type="term" value="P:proton transmembrane transport"/>
    <property type="evidence" value="ECO:0007669"/>
    <property type="project" value="InterPro"/>
</dbReference>
<accession>A0A3Q8XMH1</accession>
<gene>
    <name evidence="14" type="ORF">D5400_06345</name>
</gene>
<dbReference type="InterPro" id="IPR006153">
    <property type="entry name" value="Cation/H_exchanger_TM"/>
</dbReference>
<dbReference type="Pfam" id="PF00999">
    <property type="entry name" value="Na_H_Exchanger"/>
    <property type="match status" value="1"/>
</dbReference>
<evidence type="ECO:0000256" key="12">
    <source>
        <dbReference type="SAM" id="Phobius"/>
    </source>
</evidence>
<evidence type="ECO:0000256" key="7">
    <source>
        <dbReference type="ARBA" id="ARBA00022958"/>
    </source>
</evidence>
<dbReference type="Gene3D" id="1.20.1530.20">
    <property type="match status" value="1"/>
</dbReference>
<dbReference type="InterPro" id="IPR036291">
    <property type="entry name" value="NAD(P)-bd_dom_sf"/>
</dbReference>
<dbReference type="GO" id="GO:0015297">
    <property type="term" value="F:antiporter activity"/>
    <property type="evidence" value="ECO:0007669"/>
    <property type="project" value="UniProtKB-KW"/>
</dbReference>
<keyword evidence="7" id="KW-0630">Potassium</keyword>
<dbReference type="GO" id="GO:0005886">
    <property type="term" value="C:plasma membrane"/>
    <property type="evidence" value="ECO:0007669"/>
    <property type="project" value="TreeGrafter"/>
</dbReference>
<keyword evidence="8 12" id="KW-1133">Transmembrane helix</keyword>
<dbReference type="Proteomes" id="UP000268192">
    <property type="component" value="Chromosome"/>
</dbReference>